<keyword evidence="4" id="KW-0449">Lipoprotein</keyword>
<comment type="similarity">
    <text evidence="1">Belongs to the dymeclin family.</text>
</comment>
<keyword evidence="6" id="KW-1185">Reference proteome</keyword>
<sequence>MTEVLLVSSVVRRLLLNYITRPHVPLSRAYSIFSEGNQPGVLERVGSAAASIVLLPFNYLASSNGEGSRNQLADSSLHVLLVLIHYRKCLVNEESITNRSNESLTSDSVSKVSTYFSDNPYCKALENARDIEFDRIDVEGTASANNGSVVRLPFASLFDTLGMQLNRG</sequence>
<dbReference type="Pfam" id="PF09742">
    <property type="entry name" value="Dymeclin"/>
    <property type="match status" value="1"/>
</dbReference>
<protein>
    <recommendedName>
        <fullName evidence="2">Dymeclin</fullName>
    </recommendedName>
</protein>
<organism evidence="5 6">
    <name type="scientific">Rubroshorea leprosula</name>
    <dbReference type="NCBI Taxonomy" id="152421"/>
    <lineage>
        <taxon>Eukaryota</taxon>
        <taxon>Viridiplantae</taxon>
        <taxon>Streptophyta</taxon>
        <taxon>Embryophyta</taxon>
        <taxon>Tracheophyta</taxon>
        <taxon>Spermatophyta</taxon>
        <taxon>Magnoliopsida</taxon>
        <taxon>eudicotyledons</taxon>
        <taxon>Gunneridae</taxon>
        <taxon>Pentapetalae</taxon>
        <taxon>rosids</taxon>
        <taxon>malvids</taxon>
        <taxon>Malvales</taxon>
        <taxon>Dipterocarpaceae</taxon>
        <taxon>Rubroshorea</taxon>
    </lineage>
</organism>
<dbReference type="InterPro" id="IPR019142">
    <property type="entry name" value="Dymeclin"/>
</dbReference>
<name>A0AAV5JYE6_9ROSI</name>
<dbReference type="Proteomes" id="UP001054252">
    <property type="component" value="Unassembled WGS sequence"/>
</dbReference>
<accession>A0AAV5JYE6</accession>
<evidence type="ECO:0000256" key="4">
    <source>
        <dbReference type="ARBA" id="ARBA00023288"/>
    </source>
</evidence>
<dbReference type="PANTHER" id="PTHR12895">
    <property type="entry name" value="DYMECLIN"/>
    <property type="match status" value="1"/>
</dbReference>
<proteinExistence type="inferred from homology"/>
<dbReference type="EMBL" id="BPVZ01000053">
    <property type="protein sequence ID" value="GKV19673.1"/>
    <property type="molecule type" value="Genomic_DNA"/>
</dbReference>
<dbReference type="PANTHER" id="PTHR12895:SF9">
    <property type="entry name" value="DYMECLIN"/>
    <property type="match status" value="1"/>
</dbReference>
<reference evidence="5 6" key="1">
    <citation type="journal article" date="2021" name="Commun. Biol.">
        <title>The genome of Shorea leprosula (Dipterocarpaceae) highlights the ecological relevance of drought in aseasonal tropical rainforests.</title>
        <authorList>
            <person name="Ng K.K.S."/>
            <person name="Kobayashi M.J."/>
            <person name="Fawcett J.A."/>
            <person name="Hatakeyama M."/>
            <person name="Paape T."/>
            <person name="Ng C.H."/>
            <person name="Ang C.C."/>
            <person name="Tnah L.H."/>
            <person name="Lee C.T."/>
            <person name="Nishiyama T."/>
            <person name="Sese J."/>
            <person name="O'Brien M.J."/>
            <person name="Copetti D."/>
            <person name="Mohd Noor M.I."/>
            <person name="Ong R.C."/>
            <person name="Putra M."/>
            <person name="Sireger I.Z."/>
            <person name="Indrioko S."/>
            <person name="Kosugi Y."/>
            <person name="Izuno A."/>
            <person name="Isagi Y."/>
            <person name="Lee S.L."/>
            <person name="Shimizu K.K."/>
        </authorList>
    </citation>
    <scope>NUCLEOTIDE SEQUENCE [LARGE SCALE GENOMIC DNA]</scope>
    <source>
        <strain evidence="5">214</strain>
    </source>
</reference>
<evidence type="ECO:0000256" key="1">
    <source>
        <dbReference type="ARBA" id="ARBA00010603"/>
    </source>
</evidence>
<dbReference type="GO" id="GO:0005794">
    <property type="term" value="C:Golgi apparatus"/>
    <property type="evidence" value="ECO:0007669"/>
    <property type="project" value="TreeGrafter"/>
</dbReference>
<dbReference type="GO" id="GO:0007030">
    <property type="term" value="P:Golgi organization"/>
    <property type="evidence" value="ECO:0007669"/>
    <property type="project" value="TreeGrafter"/>
</dbReference>
<evidence type="ECO:0000256" key="3">
    <source>
        <dbReference type="ARBA" id="ARBA00022707"/>
    </source>
</evidence>
<evidence type="ECO:0000313" key="5">
    <source>
        <dbReference type="EMBL" id="GKV19673.1"/>
    </source>
</evidence>
<dbReference type="AlphaFoldDB" id="A0AAV5JYE6"/>
<comment type="caution">
    <text evidence="5">The sequence shown here is derived from an EMBL/GenBank/DDBJ whole genome shotgun (WGS) entry which is preliminary data.</text>
</comment>
<gene>
    <name evidence="5" type="ORF">SLEP1_g29899</name>
</gene>
<evidence type="ECO:0000313" key="6">
    <source>
        <dbReference type="Proteomes" id="UP001054252"/>
    </source>
</evidence>
<evidence type="ECO:0000256" key="2">
    <source>
        <dbReference type="ARBA" id="ARBA00015736"/>
    </source>
</evidence>
<keyword evidence="3" id="KW-0519">Myristate</keyword>